<sequence length="158" mass="16507">MNPTGSSPIPTEGENTPSHNQVNSTTNLVTVSLIPPSAPSISSPFQQDDAAGSVSSPRSHIPSSGMAMPHRTSSGSTMPNFSPTPNPVPHMHPNAPTGNSNPASSSGLTIRGGQFNNIQGTIFEGISEITRAGGEAQRNENSTPPPPETYTIVSRRYF</sequence>
<dbReference type="EMBL" id="AWSO01000919">
    <property type="protein sequence ID" value="ESK86558.1"/>
    <property type="molecule type" value="Genomic_DNA"/>
</dbReference>
<dbReference type="HOGENOM" id="CLU_1669838_0_0_1"/>
<feature type="region of interest" description="Disordered" evidence="1">
    <location>
        <begin position="1"/>
        <end position="113"/>
    </location>
</feature>
<feature type="compositionally biased region" description="Low complexity" evidence="1">
    <location>
        <begin position="53"/>
        <end position="64"/>
    </location>
</feature>
<name>V2WI83_MONRO</name>
<accession>V2WI83</accession>
<feature type="region of interest" description="Disordered" evidence="1">
    <location>
        <begin position="132"/>
        <end position="158"/>
    </location>
</feature>
<dbReference type="Proteomes" id="UP000017559">
    <property type="component" value="Unassembled WGS sequence"/>
</dbReference>
<feature type="compositionally biased region" description="Polar residues" evidence="1">
    <location>
        <begin position="71"/>
        <end position="81"/>
    </location>
</feature>
<gene>
    <name evidence="2" type="ORF">Moror_9786</name>
</gene>
<dbReference type="AlphaFoldDB" id="V2WI83"/>
<comment type="caution">
    <text evidence="2">The sequence shown here is derived from an EMBL/GenBank/DDBJ whole genome shotgun (WGS) entry which is preliminary data.</text>
</comment>
<dbReference type="KEGG" id="mrr:Moror_9786"/>
<evidence type="ECO:0000313" key="2">
    <source>
        <dbReference type="EMBL" id="ESK86558.1"/>
    </source>
</evidence>
<protein>
    <submittedName>
        <fullName evidence="2">Uncharacterized protein</fullName>
    </submittedName>
</protein>
<organism evidence="2 3">
    <name type="scientific">Moniliophthora roreri (strain MCA 2997)</name>
    <name type="common">Cocoa frosty pod rot fungus</name>
    <name type="synonym">Crinipellis roreri</name>
    <dbReference type="NCBI Taxonomy" id="1381753"/>
    <lineage>
        <taxon>Eukaryota</taxon>
        <taxon>Fungi</taxon>
        <taxon>Dikarya</taxon>
        <taxon>Basidiomycota</taxon>
        <taxon>Agaricomycotina</taxon>
        <taxon>Agaricomycetes</taxon>
        <taxon>Agaricomycetidae</taxon>
        <taxon>Agaricales</taxon>
        <taxon>Marasmiineae</taxon>
        <taxon>Marasmiaceae</taxon>
        <taxon>Moniliophthora</taxon>
    </lineage>
</organism>
<feature type="compositionally biased region" description="Polar residues" evidence="1">
    <location>
        <begin position="1"/>
        <end position="30"/>
    </location>
</feature>
<reference evidence="2 3" key="1">
    <citation type="journal article" date="2014" name="BMC Genomics">
        <title>Genome and secretome analysis of the hemibiotrophic fungal pathogen, Moniliophthora roreri, which causes frosty pod rot disease of cacao: mechanisms of the biotrophic and necrotrophic phases.</title>
        <authorList>
            <person name="Meinhardt L.W."/>
            <person name="Costa G.G.L."/>
            <person name="Thomazella D.P.T."/>
            <person name="Teixeira P.J.P.L."/>
            <person name="Carazzolle M.F."/>
            <person name="Schuster S.C."/>
            <person name="Carlson J.E."/>
            <person name="Guiltinan M.J."/>
            <person name="Mieczkowski P."/>
            <person name="Farmer A."/>
            <person name="Ramaraj T."/>
            <person name="Crozier J."/>
            <person name="Davis R.E."/>
            <person name="Shao J."/>
            <person name="Melnick R.L."/>
            <person name="Pereira G.A.G."/>
            <person name="Bailey B.A."/>
        </authorList>
    </citation>
    <scope>NUCLEOTIDE SEQUENCE [LARGE SCALE GENOMIC DNA]</scope>
    <source>
        <strain evidence="2 3">MCA 2997</strain>
    </source>
</reference>
<evidence type="ECO:0000313" key="3">
    <source>
        <dbReference type="Proteomes" id="UP000017559"/>
    </source>
</evidence>
<keyword evidence="3" id="KW-1185">Reference proteome</keyword>
<feature type="compositionally biased region" description="Polar residues" evidence="1">
    <location>
        <begin position="96"/>
        <end position="113"/>
    </location>
</feature>
<proteinExistence type="predicted"/>
<evidence type="ECO:0000256" key="1">
    <source>
        <dbReference type="SAM" id="MobiDB-lite"/>
    </source>
</evidence>